<evidence type="ECO:0000313" key="2">
    <source>
        <dbReference type="EMBL" id="JAD85718.1"/>
    </source>
</evidence>
<accession>A0A0A9DGA8</accession>
<sequence>MWRRTAGSSLRCPASRRRSAPDGGGGRPQVSCH</sequence>
<feature type="region of interest" description="Disordered" evidence="1">
    <location>
        <begin position="1"/>
        <end position="33"/>
    </location>
</feature>
<dbReference type="EMBL" id="GBRH01212177">
    <property type="protein sequence ID" value="JAD85718.1"/>
    <property type="molecule type" value="Transcribed_RNA"/>
</dbReference>
<evidence type="ECO:0000256" key="1">
    <source>
        <dbReference type="SAM" id="MobiDB-lite"/>
    </source>
</evidence>
<proteinExistence type="predicted"/>
<name>A0A0A9DGA8_ARUDO</name>
<dbReference type="AlphaFoldDB" id="A0A0A9DGA8"/>
<protein>
    <submittedName>
        <fullName evidence="2">Uncharacterized protein</fullName>
    </submittedName>
</protein>
<organism evidence="2">
    <name type="scientific">Arundo donax</name>
    <name type="common">Giant reed</name>
    <name type="synonym">Donax arundinaceus</name>
    <dbReference type="NCBI Taxonomy" id="35708"/>
    <lineage>
        <taxon>Eukaryota</taxon>
        <taxon>Viridiplantae</taxon>
        <taxon>Streptophyta</taxon>
        <taxon>Embryophyta</taxon>
        <taxon>Tracheophyta</taxon>
        <taxon>Spermatophyta</taxon>
        <taxon>Magnoliopsida</taxon>
        <taxon>Liliopsida</taxon>
        <taxon>Poales</taxon>
        <taxon>Poaceae</taxon>
        <taxon>PACMAD clade</taxon>
        <taxon>Arundinoideae</taxon>
        <taxon>Arundineae</taxon>
        <taxon>Arundo</taxon>
    </lineage>
</organism>
<reference evidence="2" key="2">
    <citation type="journal article" date="2015" name="Data Brief">
        <title>Shoot transcriptome of the giant reed, Arundo donax.</title>
        <authorList>
            <person name="Barrero R.A."/>
            <person name="Guerrero F.D."/>
            <person name="Moolhuijzen P."/>
            <person name="Goolsby J.A."/>
            <person name="Tidwell J."/>
            <person name="Bellgard S.E."/>
            <person name="Bellgard M.I."/>
        </authorList>
    </citation>
    <scope>NUCLEOTIDE SEQUENCE</scope>
    <source>
        <tissue evidence="2">Shoot tissue taken approximately 20 cm above the soil surface</tissue>
    </source>
</reference>
<reference evidence="2" key="1">
    <citation type="submission" date="2014-09" db="EMBL/GenBank/DDBJ databases">
        <authorList>
            <person name="Magalhaes I.L.F."/>
            <person name="Oliveira U."/>
            <person name="Santos F.R."/>
            <person name="Vidigal T.H.D.A."/>
            <person name="Brescovit A.D."/>
            <person name="Santos A.J."/>
        </authorList>
    </citation>
    <scope>NUCLEOTIDE SEQUENCE</scope>
    <source>
        <tissue evidence="2">Shoot tissue taken approximately 20 cm above the soil surface</tissue>
    </source>
</reference>